<dbReference type="EMBL" id="SCWC02000005">
    <property type="protein sequence ID" value="KAA1039119.1"/>
    <property type="molecule type" value="Genomic_DNA"/>
</dbReference>
<evidence type="ECO:0000313" key="1">
    <source>
        <dbReference type="EMBL" id="KAA1039119.1"/>
    </source>
</evidence>
<sequence length="214" mass="23747">MAMIKITETLGSTVNISGMHLAELTTDELGKPAAYGEIYHVRGSQDIKVNKDQESVANWGDGEKQEEAVSQGDSKVDLQAFALPLELRAWLAGMEVSEDGLVTQYGGVIDPPVVGTIFYKERLNKDVEAIGFTRGTYVVGDDEGKSSEEGKVDFSNHSMSGEFTQRRCDNIKERRRIIKKDDYATLDKFFIEVFSKPAPVTAQPKGWKPRPEIV</sequence>
<gene>
    <name evidence="1" type="ORF">ERX35_007845</name>
</gene>
<comment type="caution">
    <text evidence="1">The sequence shown here is derived from an EMBL/GenBank/DDBJ whole genome shotgun (WGS) entry which is preliminary data.</text>
</comment>
<organism evidence="1 2">
    <name type="scientific">Macrococcus equipercicus</name>
    <dbReference type="NCBI Taxonomy" id="69967"/>
    <lineage>
        <taxon>Bacteria</taxon>
        <taxon>Bacillati</taxon>
        <taxon>Bacillota</taxon>
        <taxon>Bacilli</taxon>
        <taxon>Bacillales</taxon>
        <taxon>Staphylococcaceae</taxon>
        <taxon>Macrococcus</taxon>
    </lineage>
</organism>
<keyword evidence="2" id="KW-1185">Reference proteome</keyword>
<dbReference type="InterPro" id="IPR006490">
    <property type="entry name" value="Maj_tail_phi13"/>
</dbReference>
<proteinExistence type="predicted"/>
<dbReference type="NCBIfam" id="TIGR01603">
    <property type="entry name" value="maj_tail_phi13"/>
    <property type="match status" value="1"/>
</dbReference>
<dbReference type="Proteomes" id="UP000295735">
    <property type="component" value="Unassembled WGS sequence"/>
</dbReference>
<name>A0ABQ6R7Q0_9STAP</name>
<protein>
    <recommendedName>
        <fullName evidence="3">Phage tail protein</fullName>
    </recommendedName>
</protein>
<evidence type="ECO:0008006" key="3">
    <source>
        <dbReference type="Google" id="ProtNLM"/>
    </source>
</evidence>
<evidence type="ECO:0000313" key="2">
    <source>
        <dbReference type="Proteomes" id="UP000295735"/>
    </source>
</evidence>
<reference evidence="1 2" key="1">
    <citation type="submission" date="2019-09" db="EMBL/GenBank/DDBJ databases">
        <authorList>
            <person name="Mazhar S."/>
            <person name="Altermann E."/>
            <person name="Hill C."/>
            <person name="Mcauliffe O."/>
        </authorList>
    </citation>
    <scope>NUCLEOTIDE SEQUENCE [LARGE SCALE GENOMIC DNA]</scope>
    <source>
        <strain evidence="1 2">ATCC 51831</strain>
    </source>
</reference>
<accession>A0ABQ6R7Q0</accession>
<dbReference type="RefSeq" id="WP_149459377.1">
    <property type="nucleotide sequence ID" value="NZ_SCWC02000005.1"/>
</dbReference>